<keyword evidence="2" id="KW-1185">Reference proteome</keyword>
<accession>A0A077ZNA5</accession>
<evidence type="ECO:0000313" key="1">
    <source>
        <dbReference type="EMBL" id="CDW61194.1"/>
    </source>
</evidence>
<reference evidence="1" key="2">
    <citation type="submission" date="2014-03" db="EMBL/GenBank/DDBJ databases">
        <title>The whipworm genome and dual-species transcriptomics of an intimate host-pathogen interaction.</title>
        <authorList>
            <person name="Foth B.J."/>
            <person name="Tsai I.J."/>
            <person name="Reid A.J."/>
            <person name="Bancroft A.J."/>
            <person name="Nichol S."/>
            <person name="Tracey A."/>
            <person name="Holroyd N."/>
            <person name="Cotton J.A."/>
            <person name="Stanley E.J."/>
            <person name="Zarowiecki M."/>
            <person name="Liu J.Z."/>
            <person name="Huckvale T."/>
            <person name="Cooper P.J."/>
            <person name="Grencis R.K."/>
            <person name="Berriman M."/>
        </authorList>
    </citation>
    <scope>NUCLEOTIDE SEQUENCE [LARGE SCALE GENOMIC DNA]</scope>
</reference>
<dbReference type="EMBL" id="HG808125">
    <property type="protein sequence ID" value="CDW61194.1"/>
    <property type="molecule type" value="Genomic_DNA"/>
</dbReference>
<sequence length="96" mass="11266">MELAKLDLCRTWRYGNTRFHRLEIPRQVSSKATDFLLYYPPATDLEYHLIVDEMGPEFSKVYVNQEGRTGLIGRGIWISLGENRMDIPILLRYVAF</sequence>
<dbReference type="Proteomes" id="UP000030665">
    <property type="component" value="Unassembled WGS sequence"/>
</dbReference>
<reference evidence="1" key="1">
    <citation type="submission" date="2014-01" db="EMBL/GenBank/DDBJ databases">
        <authorList>
            <person name="Aslett M."/>
        </authorList>
    </citation>
    <scope>NUCLEOTIDE SEQUENCE</scope>
</reference>
<name>A0A077ZNA5_TRITR</name>
<proteinExistence type="predicted"/>
<dbReference type="AlphaFoldDB" id="A0A077ZNA5"/>
<gene>
    <name evidence="1" type="ORF">TTRE_0000963101</name>
</gene>
<evidence type="ECO:0000313" key="2">
    <source>
        <dbReference type="Proteomes" id="UP000030665"/>
    </source>
</evidence>
<protein>
    <submittedName>
        <fullName evidence="1">Uncharacterized protein</fullName>
    </submittedName>
</protein>
<organism evidence="1 2">
    <name type="scientific">Trichuris trichiura</name>
    <name type="common">Whipworm</name>
    <name type="synonym">Trichocephalus trichiurus</name>
    <dbReference type="NCBI Taxonomy" id="36087"/>
    <lineage>
        <taxon>Eukaryota</taxon>
        <taxon>Metazoa</taxon>
        <taxon>Ecdysozoa</taxon>
        <taxon>Nematoda</taxon>
        <taxon>Enoplea</taxon>
        <taxon>Dorylaimia</taxon>
        <taxon>Trichinellida</taxon>
        <taxon>Trichuridae</taxon>
        <taxon>Trichuris</taxon>
    </lineage>
</organism>